<reference evidence="1 2" key="1">
    <citation type="submission" date="2019-02" db="EMBL/GenBank/DDBJ databases">
        <title>The genomic architecture of introgression among sibling species of bacteria.</title>
        <authorList>
            <person name="Cavassim M.I.A."/>
            <person name="Moeskjaer S."/>
            <person name="Moslemi C."/>
            <person name="Fields B."/>
            <person name="Bachmann A."/>
            <person name="Vilhjalmsson B."/>
            <person name="Schierup M.H."/>
            <person name="Young J.P.W."/>
            <person name="Andersen S.U."/>
        </authorList>
    </citation>
    <scope>NUCLEOTIDE SEQUENCE [LARGE SCALE GENOMIC DNA]</scope>
    <source>
        <strain evidence="1 2">SM145A</strain>
        <plasmid evidence="1">pSM145A_Rh02</plasmid>
    </source>
</reference>
<name>A0A4Q8XRN1_RHILE</name>
<organism evidence="1 2">
    <name type="scientific">Rhizobium leguminosarum</name>
    <dbReference type="NCBI Taxonomy" id="384"/>
    <lineage>
        <taxon>Bacteria</taxon>
        <taxon>Pseudomonadati</taxon>
        <taxon>Pseudomonadota</taxon>
        <taxon>Alphaproteobacteria</taxon>
        <taxon>Hyphomicrobiales</taxon>
        <taxon>Rhizobiaceae</taxon>
        <taxon>Rhizobium/Agrobacterium group</taxon>
        <taxon>Rhizobium</taxon>
    </lineage>
</organism>
<geneLocation type="plasmid" evidence="1">
    <name>pSM145A_Rh02</name>
</geneLocation>
<protein>
    <submittedName>
        <fullName evidence="1">Uncharacterized protein</fullName>
    </submittedName>
</protein>
<dbReference type="Proteomes" id="UP000293652">
    <property type="component" value="Unassembled WGS sequence"/>
</dbReference>
<evidence type="ECO:0000313" key="1">
    <source>
        <dbReference type="EMBL" id="TAX67831.1"/>
    </source>
</evidence>
<accession>A0A4Q8XRN1</accession>
<sequence>MKCLTTRGSILGLDMAKRIKIGNVIQILTSRGVCYAQVTHKHLRYGYLLRVFDGFHSDRPNNFGQVVTSPVLFSAFFPIQKAVDEGLVANVGNSSVTDANSVFPIFRTSARDRDGRRGPWWLWNGETEVMLTRGLSDEEKRYPVHGIITAPLLVERIEKGYRAETHDL</sequence>
<comment type="caution">
    <text evidence="1">The sequence shown here is derived from an EMBL/GenBank/DDBJ whole genome shotgun (WGS) entry which is preliminary data.</text>
</comment>
<dbReference type="EMBL" id="SIPC01000003">
    <property type="protein sequence ID" value="TAX67831.1"/>
    <property type="molecule type" value="Genomic_DNA"/>
</dbReference>
<dbReference type="AlphaFoldDB" id="A0A4Q8XRN1"/>
<proteinExistence type="predicted"/>
<gene>
    <name evidence="1" type="ORF">ELI03_27435</name>
</gene>
<keyword evidence="1" id="KW-0614">Plasmid</keyword>
<evidence type="ECO:0000313" key="2">
    <source>
        <dbReference type="Proteomes" id="UP000293652"/>
    </source>
</evidence>